<accession>A0A484Q1I2</accession>
<protein>
    <submittedName>
        <fullName evidence="1">Uncharacterized protein</fullName>
    </submittedName>
</protein>
<evidence type="ECO:0000313" key="2">
    <source>
        <dbReference type="EMBL" id="VFR69733.1"/>
    </source>
</evidence>
<dbReference type="EMBL" id="CAADIL010000012">
    <property type="protein sequence ID" value="VFR69733.1"/>
    <property type="molecule type" value="Genomic_DNA"/>
</dbReference>
<evidence type="ECO:0000313" key="3">
    <source>
        <dbReference type="EMBL" id="VFR83998.1"/>
    </source>
</evidence>
<dbReference type="AlphaFoldDB" id="A0A484Q1I2"/>
<dbReference type="EMBL" id="CAADIC010000014">
    <property type="protein sequence ID" value="VFR30709.1"/>
    <property type="molecule type" value="Genomic_DNA"/>
</dbReference>
<proteinExistence type="predicted"/>
<sequence length="139" mass="15343">MQAFTYWIQHADFTTTDGQPVAVEAAIQAFSSHDWALELSTAKGLHAAGSGEVCPPGIGFHPVEEGSDLLLHIKPVSWDKADVDYQFPEQRKRLFGLVSPMLVITSMTATGFPIERAAEAIRLFMAARHSELLVLLQRH</sequence>
<dbReference type="EMBL" id="CAADIJ010000024">
    <property type="protein sequence ID" value="VFR83998.1"/>
    <property type="molecule type" value="Genomic_DNA"/>
</dbReference>
<evidence type="ECO:0000313" key="1">
    <source>
        <dbReference type="EMBL" id="VFR30709.1"/>
    </source>
</evidence>
<organism evidence="1">
    <name type="scientific">plant metagenome</name>
    <dbReference type="NCBI Taxonomy" id="1297885"/>
    <lineage>
        <taxon>unclassified sequences</taxon>
        <taxon>metagenomes</taxon>
        <taxon>organismal metagenomes</taxon>
    </lineage>
</organism>
<name>A0A484Q1I2_9ZZZZ</name>
<gene>
    <name evidence="1" type="ORF">ANDA3_4083</name>
    <name evidence="2" type="ORF">DAR2_3934</name>
    <name evidence="3" type="ORF">DAR3_3615</name>
</gene>
<reference evidence="1" key="1">
    <citation type="submission" date="2019-03" db="EMBL/GenBank/DDBJ databases">
        <authorList>
            <person name="Danneels B."/>
        </authorList>
    </citation>
    <scope>NUCLEOTIDE SEQUENCE</scope>
</reference>